<gene>
    <name evidence="5" type="ORF">Pfra01_000653900</name>
</gene>
<keyword evidence="6" id="KW-1185">Reference proteome</keyword>
<evidence type="ECO:0000313" key="6">
    <source>
        <dbReference type="Proteomes" id="UP001165121"/>
    </source>
</evidence>
<sequence length="1054" mass="113564">MACSHRWPAATFPPAWLRHYRPSPALLGALQHLARDVQSSKICSNPAYKTQVNSTVTAPTNRRRDRDPSRDRLVTSPSAPKQPCEMVVQRRPMDVEAEVPTAVYALDLQRVSQLLRIPEPELLSGFQADPTRSEIQGVIVDAGENVPFETVGHDAVHPPPSQQQQVALDVDDAPSARASRPSALPPLPPGRPSALRSPVPLTLTPTARRAAVRQVLLTAAVRPSSLDENQRPKCLIQLGQQTIISHILTQLYAAGVERVVVSVAAAGGQIIAAVKQTPFYTKMQIEFLDLGRDNDDGHARSILAARRMFTGPEPFLIHTADHIFDKSVVSKLSAYQLGDAVACVLVETDIAELTGLPPTTVKVKIDEDHQHVTHIGRDLDDYDGIDAGLFLSSPDIFDALDALAWQKSYFSLAEALDSFTPRFSEEKSSAASTSSRLTYLPTAGETWFSIETEEQLAYTQDTDGTAVLSPWTVFLASTPIGDPSLTKNVVIGVSAPDPDLSLRVAGNTDGSKLFDGFVVGVGNADYPEEESEAVADDVTEGVTPSGVYDSESRPLLSFSARSKGLWSSRSARSPFSARSFMDSKGSENDELSPFVLSFPMDDETSKTVEEVSSKHHAYLIEMTPGDPSGVLPPGSGMSEYLLAVPGKHEQDYEEDETSIAGSLITPRATLTPLHKATILPSDIQQISLNTRGYDENLEVTVVVKRKAPIIGYMLLLSSLFTIASVGVALDEVDDVVTPVIRIFWRNMATSMATFPMAMLILFRGERDPHAPPLRELVPFILVAGVAYAFYLGSFVVALSMTSVGHATLFNNAHSTLIVFWKLAQRQPVAPFEALGAAIGVVGGGITTMDSTKGDPSVVSPTAAGDLVALAGAAGGAIYFTLAKKVRPHMHLLVFLCGLTATSAITLFVYMLATGEQLSFSTDPYNGVFGWLTPSVNRLLVVLYLVFICDGIGTMGYIGVMKYFDPIVVSVVCLMEPIVATAQGIAMGVDSMPGPYTFVGATLVIGGTFLVLHSQSRKTEKVDATEAVLASNATPRAVYSTRSRKRTPRYGSTPH</sequence>
<keyword evidence="2" id="KW-0472">Membrane</keyword>
<name>A0A9W6UD89_9STRA</name>
<feature type="compositionally biased region" description="Low complexity" evidence="1">
    <location>
        <begin position="173"/>
        <end position="182"/>
    </location>
</feature>
<feature type="transmembrane region" description="Helical" evidence="2">
    <location>
        <begin position="857"/>
        <end position="879"/>
    </location>
</feature>
<feature type="transmembrane region" description="Helical" evidence="2">
    <location>
        <begin position="966"/>
        <end position="988"/>
    </location>
</feature>
<dbReference type="SUPFAM" id="SSF103481">
    <property type="entry name" value="Multidrug resistance efflux transporter EmrE"/>
    <property type="match status" value="2"/>
</dbReference>
<dbReference type="InterPro" id="IPR025877">
    <property type="entry name" value="MobA-like_NTP_Trfase"/>
</dbReference>
<dbReference type="InterPro" id="IPR000620">
    <property type="entry name" value="EamA_dom"/>
</dbReference>
<dbReference type="Gene3D" id="3.90.550.10">
    <property type="entry name" value="Spore Coat Polysaccharide Biosynthesis Protein SpsA, Chain A"/>
    <property type="match status" value="1"/>
</dbReference>
<evidence type="ECO:0000259" key="3">
    <source>
        <dbReference type="Pfam" id="PF00892"/>
    </source>
</evidence>
<feature type="transmembrane region" description="Helical" evidence="2">
    <location>
        <begin position="709"/>
        <end position="730"/>
    </location>
</feature>
<feature type="transmembrane region" description="Helical" evidence="2">
    <location>
        <begin position="938"/>
        <end position="959"/>
    </location>
</feature>
<keyword evidence="2" id="KW-0812">Transmembrane</keyword>
<dbReference type="GO" id="GO:0016779">
    <property type="term" value="F:nucleotidyltransferase activity"/>
    <property type="evidence" value="ECO:0007669"/>
    <property type="project" value="UniProtKB-ARBA"/>
</dbReference>
<dbReference type="InterPro" id="IPR037185">
    <property type="entry name" value="EmrE-like"/>
</dbReference>
<dbReference type="InterPro" id="IPR029044">
    <property type="entry name" value="Nucleotide-diphossugar_trans"/>
</dbReference>
<dbReference type="OrthoDB" id="74158at2759"/>
<evidence type="ECO:0000313" key="5">
    <source>
        <dbReference type="EMBL" id="GMF29981.1"/>
    </source>
</evidence>
<dbReference type="PANTHER" id="PTHR22911">
    <property type="entry name" value="ACYL-MALONYL CONDENSING ENZYME-RELATED"/>
    <property type="match status" value="1"/>
</dbReference>
<feature type="domain" description="MobA-like NTP transferase" evidence="4">
    <location>
        <begin position="231"/>
        <end position="344"/>
    </location>
</feature>
<dbReference type="GO" id="GO:0016020">
    <property type="term" value="C:membrane"/>
    <property type="evidence" value="ECO:0007669"/>
    <property type="project" value="InterPro"/>
</dbReference>
<feature type="transmembrane region" description="Helical" evidence="2">
    <location>
        <begin position="994"/>
        <end position="1011"/>
    </location>
</feature>
<dbReference type="SUPFAM" id="SSF53448">
    <property type="entry name" value="Nucleotide-diphospho-sugar transferases"/>
    <property type="match status" value="1"/>
</dbReference>
<feature type="compositionally biased region" description="Basic and acidic residues" evidence="1">
    <location>
        <begin position="62"/>
        <end position="73"/>
    </location>
</feature>
<feature type="domain" description="EamA" evidence="3">
    <location>
        <begin position="710"/>
        <end position="842"/>
    </location>
</feature>
<feature type="region of interest" description="Disordered" evidence="1">
    <location>
        <begin position="149"/>
        <end position="198"/>
    </location>
</feature>
<feature type="transmembrane region" description="Helical" evidence="2">
    <location>
        <begin position="828"/>
        <end position="845"/>
    </location>
</feature>
<evidence type="ECO:0000256" key="1">
    <source>
        <dbReference type="SAM" id="MobiDB-lite"/>
    </source>
</evidence>
<protein>
    <submittedName>
        <fullName evidence="5">Unnamed protein product</fullName>
    </submittedName>
</protein>
<feature type="region of interest" description="Disordered" evidence="1">
    <location>
        <begin position="52"/>
        <end position="82"/>
    </location>
</feature>
<comment type="caution">
    <text evidence="5">The sequence shown here is derived from an EMBL/GenBank/DDBJ whole genome shotgun (WGS) entry which is preliminary data.</text>
</comment>
<organism evidence="5 6">
    <name type="scientific">Phytophthora fragariaefolia</name>
    <dbReference type="NCBI Taxonomy" id="1490495"/>
    <lineage>
        <taxon>Eukaryota</taxon>
        <taxon>Sar</taxon>
        <taxon>Stramenopiles</taxon>
        <taxon>Oomycota</taxon>
        <taxon>Peronosporomycetes</taxon>
        <taxon>Peronosporales</taxon>
        <taxon>Peronosporaceae</taxon>
        <taxon>Phytophthora</taxon>
    </lineage>
</organism>
<feature type="transmembrane region" description="Helical" evidence="2">
    <location>
        <begin position="891"/>
        <end position="912"/>
    </location>
</feature>
<dbReference type="AlphaFoldDB" id="A0A9W6UD89"/>
<feature type="transmembrane region" description="Helical" evidence="2">
    <location>
        <begin position="776"/>
        <end position="798"/>
    </location>
</feature>
<dbReference type="Pfam" id="PF00892">
    <property type="entry name" value="EamA"/>
    <property type="match status" value="1"/>
</dbReference>
<evidence type="ECO:0000256" key="2">
    <source>
        <dbReference type="SAM" id="Phobius"/>
    </source>
</evidence>
<dbReference type="PANTHER" id="PTHR22911:SF79">
    <property type="entry name" value="MOBA-LIKE NTP TRANSFERASE DOMAIN-CONTAINING PROTEIN"/>
    <property type="match status" value="1"/>
</dbReference>
<dbReference type="Proteomes" id="UP001165121">
    <property type="component" value="Unassembled WGS sequence"/>
</dbReference>
<accession>A0A9W6UD89</accession>
<feature type="transmembrane region" description="Helical" evidence="2">
    <location>
        <begin position="742"/>
        <end position="764"/>
    </location>
</feature>
<reference evidence="5" key="1">
    <citation type="submission" date="2023-04" db="EMBL/GenBank/DDBJ databases">
        <title>Phytophthora fragariaefolia NBRC 109709.</title>
        <authorList>
            <person name="Ichikawa N."/>
            <person name="Sato H."/>
            <person name="Tonouchi N."/>
        </authorList>
    </citation>
    <scope>NUCLEOTIDE SEQUENCE</scope>
    <source>
        <strain evidence="5">NBRC 109709</strain>
    </source>
</reference>
<dbReference type="Pfam" id="PF12804">
    <property type="entry name" value="NTP_transf_3"/>
    <property type="match status" value="1"/>
</dbReference>
<dbReference type="EMBL" id="BSXT01000556">
    <property type="protein sequence ID" value="GMF29981.1"/>
    <property type="molecule type" value="Genomic_DNA"/>
</dbReference>
<proteinExistence type="predicted"/>
<keyword evidence="2" id="KW-1133">Transmembrane helix</keyword>
<evidence type="ECO:0000259" key="4">
    <source>
        <dbReference type="Pfam" id="PF12804"/>
    </source>
</evidence>